<dbReference type="AlphaFoldDB" id="A4BPB4"/>
<name>A4BPB4_9GAMM</name>
<dbReference type="RefSeq" id="WP_005002751.1">
    <property type="nucleotide sequence ID" value="NZ_CH672427.1"/>
</dbReference>
<evidence type="ECO:0000313" key="3">
    <source>
        <dbReference type="Proteomes" id="UP000003374"/>
    </source>
</evidence>
<evidence type="ECO:0000313" key="2">
    <source>
        <dbReference type="EMBL" id="EAR22415.1"/>
    </source>
</evidence>
<accession>A4BPB4</accession>
<feature type="region of interest" description="Disordered" evidence="1">
    <location>
        <begin position="1"/>
        <end position="21"/>
    </location>
</feature>
<dbReference type="HOGENOM" id="CLU_2771697_0_0_6"/>
<dbReference type="EMBL" id="AAOF01000003">
    <property type="protein sequence ID" value="EAR22415.1"/>
    <property type="molecule type" value="Genomic_DNA"/>
</dbReference>
<dbReference type="Proteomes" id="UP000003374">
    <property type="component" value="Unassembled WGS sequence"/>
</dbReference>
<comment type="caution">
    <text evidence="2">The sequence shown here is derived from an EMBL/GenBank/DDBJ whole genome shotgun (WGS) entry which is preliminary data.</text>
</comment>
<gene>
    <name evidence="2" type="ORF">NB231_11784</name>
</gene>
<sequence>MAKLDLSTQPSQKEAQLKSNSKLPQITEQVSLCIMVTPKQRREIKSYAASLGLTNKELILRAIEAFRHD</sequence>
<organism evidence="2 3">
    <name type="scientific">Nitrococcus mobilis Nb-231</name>
    <dbReference type="NCBI Taxonomy" id="314278"/>
    <lineage>
        <taxon>Bacteria</taxon>
        <taxon>Pseudomonadati</taxon>
        <taxon>Pseudomonadota</taxon>
        <taxon>Gammaproteobacteria</taxon>
        <taxon>Chromatiales</taxon>
        <taxon>Ectothiorhodospiraceae</taxon>
        <taxon>Nitrococcus</taxon>
    </lineage>
</organism>
<protein>
    <submittedName>
        <fullName evidence="2">Uncharacterized protein</fullName>
    </submittedName>
</protein>
<proteinExistence type="predicted"/>
<keyword evidence="3" id="KW-1185">Reference proteome</keyword>
<reference evidence="2 3" key="1">
    <citation type="submission" date="2006-02" db="EMBL/GenBank/DDBJ databases">
        <authorList>
            <person name="Waterbury J."/>
            <person name="Ferriera S."/>
            <person name="Johnson J."/>
            <person name="Kravitz S."/>
            <person name="Halpern A."/>
            <person name="Remington K."/>
            <person name="Beeson K."/>
            <person name="Tran B."/>
            <person name="Rogers Y.-H."/>
            <person name="Friedman R."/>
            <person name="Venter J.C."/>
        </authorList>
    </citation>
    <scope>NUCLEOTIDE SEQUENCE [LARGE SCALE GENOMIC DNA]</scope>
    <source>
        <strain evidence="2 3">Nb-231</strain>
    </source>
</reference>
<evidence type="ECO:0000256" key="1">
    <source>
        <dbReference type="SAM" id="MobiDB-lite"/>
    </source>
</evidence>